<evidence type="ECO:0000313" key="1">
    <source>
        <dbReference type="EMBL" id="WLR42406.1"/>
    </source>
</evidence>
<dbReference type="Gene3D" id="3.30.428.10">
    <property type="entry name" value="HIT-like"/>
    <property type="match status" value="1"/>
</dbReference>
<dbReference type="EMBL" id="CP129013">
    <property type="protein sequence ID" value="WLR42406.1"/>
    <property type="molecule type" value="Genomic_DNA"/>
</dbReference>
<dbReference type="SUPFAM" id="SSF54197">
    <property type="entry name" value="HIT-like"/>
    <property type="match status" value="1"/>
</dbReference>
<protein>
    <submittedName>
        <fullName evidence="1">Diadenosine tetraphosphate hydrolase</fullName>
    </submittedName>
</protein>
<keyword evidence="1" id="KW-0378">Hydrolase</keyword>
<gene>
    <name evidence="1" type="ORF">LC087_17140</name>
</gene>
<dbReference type="Proteomes" id="UP001197974">
    <property type="component" value="Chromosome"/>
</dbReference>
<dbReference type="GO" id="GO:0016787">
    <property type="term" value="F:hydrolase activity"/>
    <property type="evidence" value="ECO:0007669"/>
    <property type="project" value="UniProtKB-KW"/>
</dbReference>
<reference evidence="1 2" key="1">
    <citation type="submission" date="2023-06" db="EMBL/GenBank/DDBJ databases">
        <title>Five Gram-positive bacteria isolated from mangrove sediments in Shenzhen, Guangdong, China.</title>
        <authorList>
            <person name="Yu S."/>
            <person name="Zheng W."/>
            <person name="Huang Y."/>
        </authorList>
    </citation>
    <scope>NUCLEOTIDE SEQUENCE [LARGE SCALE GENOMIC DNA]</scope>
    <source>
        <strain evidence="1 2">SaN35-3</strain>
    </source>
</reference>
<dbReference type="InterPro" id="IPR036265">
    <property type="entry name" value="HIT-like_sf"/>
</dbReference>
<keyword evidence="2" id="KW-1185">Reference proteome</keyword>
<dbReference type="RefSeq" id="WP_306019733.1">
    <property type="nucleotide sequence ID" value="NZ_CP129013.1"/>
</dbReference>
<name>A0ABY9JXL6_9BACI</name>
<evidence type="ECO:0000313" key="2">
    <source>
        <dbReference type="Proteomes" id="UP001197974"/>
    </source>
</evidence>
<proteinExistence type="predicted"/>
<organism evidence="1 2">
    <name type="scientific">Bacillus carboniphilus</name>
    <dbReference type="NCBI Taxonomy" id="86663"/>
    <lineage>
        <taxon>Bacteria</taxon>
        <taxon>Bacillati</taxon>
        <taxon>Bacillota</taxon>
        <taxon>Bacilli</taxon>
        <taxon>Bacillales</taxon>
        <taxon>Bacillaceae</taxon>
        <taxon>Bacillus</taxon>
    </lineage>
</organism>
<accession>A0ABY9JXL6</accession>
<sequence length="151" mass="17638">MREITLSDGKKIKVECLSCAIAGGIVEPDGGKVMETEFFHAHQDVIYPIRGLVILTSKRHVKGFDELTEREKSNYIDTLSKIRKAQRNVLGIENVYYFYNEDTPHHFHTWMIPRYDWMTRFGRSVESVKPVLQHARVKLNHEKNVQKVKKP</sequence>